<evidence type="ECO:0000256" key="7">
    <source>
        <dbReference type="ARBA" id="ARBA00046278"/>
    </source>
</evidence>
<dbReference type="Gene3D" id="3.40.50.300">
    <property type="entry name" value="P-loop containing nucleotide triphosphate hydrolases"/>
    <property type="match status" value="1"/>
</dbReference>
<dbReference type="GO" id="GO:0005764">
    <property type="term" value="C:lysosome"/>
    <property type="evidence" value="ECO:0007669"/>
    <property type="project" value="TreeGrafter"/>
</dbReference>
<reference evidence="8" key="1">
    <citation type="submission" date="2021-01" db="EMBL/GenBank/DDBJ databases">
        <title>Adiantum capillus-veneris genome.</title>
        <authorList>
            <person name="Fang Y."/>
            <person name="Liao Q."/>
        </authorList>
    </citation>
    <scope>NUCLEOTIDE SEQUENCE</scope>
    <source>
        <strain evidence="8">H3</strain>
        <tissue evidence="8">Leaf</tissue>
    </source>
</reference>
<keyword evidence="4" id="KW-0342">GTP-binding</keyword>
<dbReference type="AlphaFoldDB" id="A0A9D4UVM7"/>
<dbReference type="SMART" id="SM00175">
    <property type="entry name" value="RAB"/>
    <property type="match status" value="1"/>
</dbReference>
<keyword evidence="3" id="KW-0547">Nucleotide-binding</keyword>
<comment type="caution">
    <text evidence="8">The sequence shown here is derived from an EMBL/GenBank/DDBJ whole genome shotgun (WGS) entry which is preliminary data.</text>
</comment>
<dbReference type="PRINTS" id="PR00449">
    <property type="entry name" value="RASTRNSFRMNG"/>
</dbReference>
<dbReference type="SUPFAM" id="SSF52540">
    <property type="entry name" value="P-loop containing nucleoside triphosphate hydrolases"/>
    <property type="match status" value="1"/>
</dbReference>
<dbReference type="InterPro" id="IPR027417">
    <property type="entry name" value="P-loop_NTPase"/>
</dbReference>
<name>A0A9D4UVM7_ADICA</name>
<dbReference type="PANTHER" id="PTHR47981:SF20">
    <property type="entry name" value="RAS-RELATED PROTEIN RAB-7A"/>
    <property type="match status" value="1"/>
</dbReference>
<organism evidence="8 9">
    <name type="scientific">Adiantum capillus-veneris</name>
    <name type="common">Maidenhair fern</name>
    <dbReference type="NCBI Taxonomy" id="13818"/>
    <lineage>
        <taxon>Eukaryota</taxon>
        <taxon>Viridiplantae</taxon>
        <taxon>Streptophyta</taxon>
        <taxon>Embryophyta</taxon>
        <taxon>Tracheophyta</taxon>
        <taxon>Polypodiopsida</taxon>
        <taxon>Polypodiidae</taxon>
        <taxon>Polypodiales</taxon>
        <taxon>Pteridineae</taxon>
        <taxon>Pteridaceae</taxon>
        <taxon>Vittarioideae</taxon>
        <taxon>Adiantum</taxon>
    </lineage>
</organism>
<keyword evidence="2" id="KW-0150">Chloroplast</keyword>
<dbReference type="GO" id="GO:0045335">
    <property type="term" value="C:phagocytic vesicle"/>
    <property type="evidence" value="ECO:0007669"/>
    <property type="project" value="TreeGrafter"/>
</dbReference>
<dbReference type="GO" id="GO:0005770">
    <property type="term" value="C:late endosome"/>
    <property type="evidence" value="ECO:0007669"/>
    <property type="project" value="TreeGrafter"/>
</dbReference>
<accession>A0A9D4UVM7</accession>
<sequence length="182" mass="20473">MPAEEGSLRGRSASTGGAVKLKIILLGDSGYVYKRFPPTKPPDYLEVLEREVNDKSAILQILDTSGQSLDASRFNDVKGCMLVYDVNDDASLKSLKNWRNEFNCRVVKKPWDPSTFPFLVVGNKVDLNLNKTSYLSNSQNAKQWCQEQGLLHHRLTSAKDHKTIVDAFQSLAQLVFEHEAKM</sequence>
<dbReference type="GO" id="GO:0003924">
    <property type="term" value="F:GTPase activity"/>
    <property type="evidence" value="ECO:0007669"/>
    <property type="project" value="InterPro"/>
</dbReference>
<dbReference type="PANTHER" id="PTHR47981">
    <property type="entry name" value="RAB FAMILY"/>
    <property type="match status" value="1"/>
</dbReference>
<protein>
    <submittedName>
        <fullName evidence="8">Uncharacterized protein</fullName>
    </submittedName>
</protein>
<dbReference type="EMBL" id="JABFUD020000010">
    <property type="protein sequence ID" value="KAI5074761.1"/>
    <property type="molecule type" value="Genomic_DNA"/>
</dbReference>
<evidence type="ECO:0000256" key="5">
    <source>
        <dbReference type="ARBA" id="ARBA00023288"/>
    </source>
</evidence>
<dbReference type="InterPro" id="IPR001806">
    <property type="entry name" value="Small_GTPase"/>
</dbReference>
<evidence type="ECO:0000256" key="4">
    <source>
        <dbReference type="ARBA" id="ARBA00023134"/>
    </source>
</evidence>
<evidence type="ECO:0000256" key="3">
    <source>
        <dbReference type="ARBA" id="ARBA00022741"/>
    </source>
</evidence>
<evidence type="ECO:0000256" key="1">
    <source>
        <dbReference type="ARBA" id="ARBA00006270"/>
    </source>
</evidence>
<comment type="subcellular location">
    <subcellularLocation>
        <location evidence="7">Endomembrane system</location>
        <topology evidence="7">Lipid-anchor</topology>
        <orientation evidence="7">Cytoplasmic side</orientation>
    </subcellularLocation>
</comment>
<evidence type="ECO:0000313" key="8">
    <source>
        <dbReference type="EMBL" id="KAI5074761.1"/>
    </source>
</evidence>
<dbReference type="GO" id="GO:0005525">
    <property type="term" value="F:GTP binding"/>
    <property type="evidence" value="ECO:0007669"/>
    <property type="project" value="UniProtKB-KW"/>
</dbReference>
<dbReference type="PROSITE" id="PS51419">
    <property type="entry name" value="RAB"/>
    <property type="match status" value="1"/>
</dbReference>
<proteinExistence type="inferred from homology"/>
<dbReference type="Pfam" id="PF00071">
    <property type="entry name" value="Ras"/>
    <property type="match status" value="1"/>
</dbReference>
<dbReference type="Proteomes" id="UP000886520">
    <property type="component" value="Chromosome 10"/>
</dbReference>
<comment type="similarity">
    <text evidence="1">Belongs to the small GTPase superfamily. Rab family.</text>
</comment>
<dbReference type="SMART" id="SM00173">
    <property type="entry name" value="RAS"/>
    <property type="match status" value="1"/>
</dbReference>
<keyword evidence="9" id="KW-1185">Reference proteome</keyword>
<keyword evidence="5" id="KW-0449">Lipoprotein</keyword>
<evidence type="ECO:0000256" key="2">
    <source>
        <dbReference type="ARBA" id="ARBA00022528"/>
    </source>
</evidence>
<keyword evidence="2" id="KW-0934">Plastid</keyword>
<gene>
    <name evidence="8" type="ORF">GOP47_0010722</name>
</gene>
<evidence type="ECO:0000256" key="6">
    <source>
        <dbReference type="ARBA" id="ARBA00023289"/>
    </source>
</evidence>
<keyword evidence="6" id="KW-0636">Prenylation</keyword>
<dbReference type="GO" id="GO:0090385">
    <property type="term" value="P:phagosome-lysosome fusion"/>
    <property type="evidence" value="ECO:0007669"/>
    <property type="project" value="TreeGrafter"/>
</dbReference>
<evidence type="ECO:0000313" key="9">
    <source>
        <dbReference type="Proteomes" id="UP000886520"/>
    </source>
</evidence>